<dbReference type="PANTHER" id="PTHR11576">
    <property type="entry name" value="ZONA PELLUCIDA SPERM-BINDING PROTEIN 3"/>
    <property type="match status" value="1"/>
</dbReference>
<name>A0AAW0Q3M9_9GOBI</name>
<evidence type="ECO:0000313" key="4">
    <source>
        <dbReference type="Proteomes" id="UP001460270"/>
    </source>
</evidence>
<organism evidence="3 4">
    <name type="scientific">Mugilogobius chulae</name>
    <name type="common">yellowstripe goby</name>
    <dbReference type="NCBI Taxonomy" id="88201"/>
    <lineage>
        <taxon>Eukaryota</taxon>
        <taxon>Metazoa</taxon>
        <taxon>Chordata</taxon>
        <taxon>Craniata</taxon>
        <taxon>Vertebrata</taxon>
        <taxon>Euteleostomi</taxon>
        <taxon>Actinopterygii</taxon>
        <taxon>Neopterygii</taxon>
        <taxon>Teleostei</taxon>
        <taxon>Neoteleostei</taxon>
        <taxon>Acanthomorphata</taxon>
        <taxon>Gobiaria</taxon>
        <taxon>Gobiiformes</taxon>
        <taxon>Gobioidei</taxon>
        <taxon>Gobiidae</taxon>
        <taxon>Gobionellinae</taxon>
        <taxon>Mugilogobius</taxon>
    </lineage>
</organism>
<comment type="caution">
    <text evidence="3">The sequence shown here is derived from an EMBL/GenBank/DDBJ whole genome shotgun (WGS) entry which is preliminary data.</text>
</comment>
<dbReference type="GO" id="GO:2000344">
    <property type="term" value="P:positive regulation of acrosome reaction"/>
    <property type="evidence" value="ECO:0007669"/>
    <property type="project" value="TreeGrafter"/>
</dbReference>
<dbReference type="GO" id="GO:0007339">
    <property type="term" value="P:binding of sperm to zona pellucida"/>
    <property type="evidence" value="ECO:0007669"/>
    <property type="project" value="TreeGrafter"/>
</dbReference>
<gene>
    <name evidence="3" type="ORF">WMY93_000863</name>
</gene>
<dbReference type="InterPro" id="IPR001507">
    <property type="entry name" value="ZP_dom"/>
</dbReference>
<feature type="domain" description="ZP" evidence="2">
    <location>
        <begin position="1"/>
        <end position="130"/>
    </location>
</feature>
<dbReference type="AlphaFoldDB" id="A0AAW0Q3M9"/>
<reference evidence="4" key="1">
    <citation type="submission" date="2024-04" db="EMBL/GenBank/DDBJ databases">
        <title>Salinicola lusitanus LLJ914,a marine bacterium isolated from the Okinawa Trough.</title>
        <authorList>
            <person name="Li J."/>
        </authorList>
    </citation>
    <scope>NUCLEOTIDE SEQUENCE [LARGE SCALE GENOMIC DNA]</scope>
</reference>
<dbReference type="GO" id="GO:0031012">
    <property type="term" value="C:extracellular matrix"/>
    <property type="evidence" value="ECO:0007669"/>
    <property type="project" value="TreeGrafter"/>
</dbReference>
<dbReference type="Pfam" id="PF00100">
    <property type="entry name" value="Zona_pellucida"/>
    <property type="match status" value="1"/>
</dbReference>
<accession>A0AAW0Q3M9</accession>
<sequence>MALLNAELTGIAKSNIIPLGSFMPIWAAVDQKSHQPLLLLMEECVAATTPKLHPDDQVYPLITNKGCLVESQRGNSVFLSRYHSSSIILYLQSFRFGLGQEVYIHCKLVAWDPDLLDTTKKACYYSKTKERWELLDSPERSSICSCCASNCKTRSKRQTDNEPEGLSYRSVVGPVIMVEQSDKDKIHF</sequence>
<dbReference type="InterPro" id="IPR055355">
    <property type="entry name" value="ZP-C"/>
</dbReference>
<dbReference type="GO" id="GO:0032190">
    <property type="term" value="F:acrosin binding"/>
    <property type="evidence" value="ECO:0007669"/>
    <property type="project" value="TreeGrafter"/>
</dbReference>
<dbReference type="GO" id="GO:0035803">
    <property type="term" value="P:egg coat formation"/>
    <property type="evidence" value="ECO:0007669"/>
    <property type="project" value="TreeGrafter"/>
</dbReference>
<protein>
    <recommendedName>
        <fullName evidence="2">ZP domain-containing protein</fullName>
    </recommendedName>
</protein>
<keyword evidence="1" id="KW-1015">Disulfide bond</keyword>
<dbReference type="PANTHER" id="PTHR11576:SF3">
    <property type="entry name" value="SI:CH211-14A17.6-RELATED"/>
    <property type="match status" value="1"/>
</dbReference>
<dbReference type="FunFam" id="2.60.40.4100:FF:000002">
    <property type="entry name" value="Zona pellucida sperm-binding protein 3"/>
    <property type="match status" value="1"/>
</dbReference>
<evidence type="ECO:0000259" key="2">
    <source>
        <dbReference type="PROSITE" id="PS51034"/>
    </source>
</evidence>
<dbReference type="PROSITE" id="PS51034">
    <property type="entry name" value="ZP_2"/>
    <property type="match status" value="1"/>
</dbReference>
<dbReference type="Proteomes" id="UP001460270">
    <property type="component" value="Unassembled WGS sequence"/>
</dbReference>
<proteinExistence type="predicted"/>
<evidence type="ECO:0000313" key="3">
    <source>
        <dbReference type="EMBL" id="KAK7945135.1"/>
    </source>
</evidence>
<dbReference type="Gene3D" id="2.60.40.4100">
    <property type="entry name" value="Zona pellucida, ZP-C domain"/>
    <property type="match status" value="1"/>
</dbReference>
<keyword evidence="4" id="KW-1185">Reference proteome</keyword>
<dbReference type="EMBL" id="JBBPFD010000001">
    <property type="protein sequence ID" value="KAK7945135.1"/>
    <property type="molecule type" value="Genomic_DNA"/>
</dbReference>
<dbReference type="InterPro" id="IPR042235">
    <property type="entry name" value="ZP-C_dom"/>
</dbReference>
<evidence type="ECO:0000256" key="1">
    <source>
        <dbReference type="ARBA" id="ARBA00023157"/>
    </source>
</evidence>